<evidence type="ECO:0000313" key="1">
    <source>
        <dbReference type="EMBL" id="KAF5898989.1"/>
    </source>
</evidence>
<proteinExistence type="predicted"/>
<name>A0A8J4UG84_CLAMG</name>
<reference evidence="1" key="1">
    <citation type="submission" date="2020-07" db="EMBL/GenBank/DDBJ databases">
        <title>Clarias magur genome sequencing, assembly and annotation.</title>
        <authorList>
            <person name="Kushwaha B."/>
            <person name="Kumar R."/>
            <person name="Das P."/>
            <person name="Joshi C.G."/>
            <person name="Kumar D."/>
            <person name="Nagpure N.S."/>
            <person name="Pandey M."/>
            <person name="Agarwal S."/>
            <person name="Srivastava S."/>
            <person name="Singh M."/>
            <person name="Sahoo L."/>
            <person name="Jayasankar P."/>
            <person name="Meher P.K."/>
            <person name="Koringa P.G."/>
            <person name="Iquebal M.A."/>
            <person name="Das S.P."/>
            <person name="Bit A."/>
            <person name="Patnaik S."/>
            <person name="Patel N."/>
            <person name="Shah T.M."/>
            <person name="Hinsu A."/>
            <person name="Jena J.K."/>
        </authorList>
    </citation>
    <scope>NUCLEOTIDE SEQUENCE</scope>
    <source>
        <strain evidence="1">CIFAMagur01</strain>
        <tissue evidence="1">Testis</tissue>
    </source>
</reference>
<dbReference type="Proteomes" id="UP000727407">
    <property type="component" value="Unassembled WGS sequence"/>
</dbReference>
<protein>
    <submittedName>
        <fullName evidence="1">Uncharacterized protein</fullName>
    </submittedName>
</protein>
<dbReference type="EMBL" id="QNUK01000183">
    <property type="protein sequence ID" value="KAF5898989.1"/>
    <property type="molecule type" value="Genomic_DNA"/>
</dbReference>
<organism evidence="1 2">
    <name type="scientific">Clarias magur</name>
    <name type="common">Asian catfish</name>
    <name type="synonym">Macropteronotus magur</name>
    <dbReference type="NCBI Taxonomy" id="1594786"/>
    <lineage>
        <taxon>Eukaryota</taxon>
        <taxon>Metazoa</taxon>
        <taxon>Chordata</taxon>
        <taxon>Craniata</taxon>
        <taxon>Vertebrata</taxon>
        <taxon>Euteleostomi</taxon>
        <taxon>Actinopterygii</taxon>
        <taxon>Neopterygii</taxon>
        <taxon>Teleostei</taxon>
        <taxon>Ostariophysi</taxon>
        <taxon>Siluriformes</taxon>
        <taxon>Clariidae</taxon>
        <taxon>Clarias</taxon>
    </lineage>
</organism>
<sequence length="50" mass="5889">MEPWPYASYFSHHHPSADCPRGARCLYRSTHRIEMCLLQQNSHRMTTGKV</sequence>
<comment type="caution">
    <text evidence="1">The sequence shown here is derived from an EMBL/GenBank/DDBJ whole genome shotgun (WGS) entry which is preliminary data.</text>
</comment>
<gene>
    <name evidence="1" type="ORF">DAT39_011298</name>
</gene>
<dbReference type="AlphaFoldDB" id="A0A8J4UG84"/>
<evidence type="ECO:0000313" key="2">
    <source>
        <dbReference type="Proteomes" id="UP000727407"/>
    </source>
</evidence>
<accession>A0A8J4UG84</accession>
<keyword evidence="2" id="KW-1185">Reference proteome</keyword>